<dbReference type="AlphaFoldDB" id="K1T1G2"/>
<protein>
    <submittedName>
        <fullName evidence="1">Uncharacterized protein</fullName>
    </submittedName>
</protein>
<proteinExistence type="predicted"/>
<evidence type="ECO:0000313" key="1">
    <source>
        <dbReference type="EMBL" id="EKC61509.1"/>
    </source>
</evidence>
<organism evidence="1">
    <name type="scientific">human gut metagenome</name>
    <dbReference type="NCBI Taxonomy" id="408170"/>
    <lineage>
        <taxon>unclassified sequences</taxon>
        <taxon>metagenomes</taxon>
        <taxon>organismal metagenomes</taxon>
    </lineage>
</organism>
<dbReference type="EMBL" id="AJWY01008332">
    <property type="protein sequence ID" value="EKC61509.1"/>
    <property type="molecule type" value="Genomic_DNA"/>
</dbReference>
<sequence length="41" mass="4995">TRSIDPETSALLEKLLIMLRDEGEEKTFRYIRKELKKHKDY</sequence>
<reference evidence="1" key="1">
    <citation type="journal article" date="2013" name="Environ. Microbiol.">
        <title>Microbiota from the distal guts of lean and obese adolescents exhibit partial functional redundancy besides clear differences in community structure.</title>
        <authorList>
            <person name="Ferrer M."/>
            <person name="Ruiz A."/>
            <person name="Lanza F."/>
            <person name="Haange S.B."/>
            <person name="Oberbach A."/>
            <person name="Till H."/>
            <person name="Bargiela R."/>
            <person name="Campoy C."/>
            <person name="Segura M.T."/>
            <person name="Richter M."/>
            <person name="von Bergen M."/>
            <person name="Seifert J."/>
            <person name="Suarez A."/>
        </authorList>
    </citation>
    <scope>NUCLEOTIDE SEQUENCE</scope>
</reference>
<accession>K1T1G2</accession>
<gene>
    <name evidence="1" type="ORF">LEA_12323</name>
</gene>
<comment type="caution">
    <text evidence="1">The sequence shown here is derived from an EMBL/GenBank/DDBJ whole genome shotgun (WGS) entry which is preliminary data.</text>
</comment>
<feature type="non-terminal residue" evidence="1">
    <location>
        <position position="1"/>
    </location>
</feature>
<name>K1T1G2_9ZZZZ</name>